<dbReference type="EMBL" id="FUXC01000002">
    <property type="protein sequence ID" value="SJZ54692.1"/>
    <property type="molecule type" value="Genomic_DNA"/>
</dbReference>
<keyword evidence="4" id="KW-0812">Transmembrane</keyword>
<dbReference type="InterPro" id="IPR011990">
    <property type="entry name" value="TPR-like_helical_dom_sf"/>
</dbReference>
<feature type="repeat" description="TPR" evidence="3">
    <location>
        <begin position="137"/>
        <end position="170"/>
    </location>
</feature>
<dbReference type="SUPFAM" id="SSF48452">
    <property type="entry name" value="TPR-like"/>
    <property type="match status" value="2"/>
</dbReference>
<dbReference type="Pfam" id="PF04471">
    <property type="entry name" value="Mrr_cat"/>
    <property type="match status" value="1"/>
</dbReference>
<dbReference type="PANTHER" id="PTHR45586">
    <property type="entry name" value="TPR REPEAT-CONTAINING PROTEIN PA4667"/>
    <property type="match status" value="1"/>
</dbReference>
<keyword evidence="4" id="KW-0472">Membrane</keyword>
<dbReference type="PANTHER" id="PTHR45586:SF1">
    <property type="entry name" value="LIPOPOLYSACCHARIDE ASSEMBLY PROTEIN B"/>
    <property type="match status" value="1"/>
</dbReference>
<evidence type="ECO:0000256" key="2">
    <source>
        <dbReference type="ARBA" id="ARBA00022803"/>
    </source>
</evidence>
<dbReference type="GeneID" id="303366826"/>
<organism evidence="6 7">
    <name type="scientific">Treponema berlinense</name>
    <dbReference type="NCBI Taxonomy" id="225004"/>
    <lineage>
        <taxon>Bacteria</taxon>
        <taxon>Pseudomonadati</taxon>
        <taxon>Spirochaetota</taxon>
        <taxon>Spirochaetia</taxon>
        <taxon>Spirochaetales</taxon>
        <taxon>Treponemataceae</taxon>
        <taxon>Treponema</taxon>
    </lineage>
</organism>
<dbReference type="GO" id="GO:0003677">
    <property type="term" value="F:DNA binding"/>
    <property type="evidence" value="ECO:0007669"/>
    <property type="project" value="InterPro"/>
</dbReference>
<accession>A0A1T4LIW7</accession>
<feature type="domain" description="Restriction endonuclease type IV Mrr" evidence="5">
    <location>
        <begin position="391"/>
        <end position="450"/>
    </location>
</feature>
<dbReference type="SMART" id="SM00028">
    <property type="entry name" value="TPR"/>
    <property type="match status" value="6"/>
</dbReference>
<dbReference type="PROSITE" id="PS50005">
    <property type="entry name" value="TPR"/>
    <property type="match status" value="4"/>
</dbReference>
<dbReference type="Gene3D" id="1.25.40.10">
    <property type="entry name" value="Tetratricopeptide repeat domain"/>
    <property type="match status" value="3"/>
</dbReference>
<dbReference type="GO" id="GO:0009307">
    <property type="term" value="P:DNA restriction-modification system"/>
    <property type="evidence" value="ECO:0007669"/>
    <property type="project" value="InterPro"/>
</dbReference>
<protein>
    <submittedName>
        <fullName evidence="6">Tetratricopeptide repeat-containing protein</fullName>
    </submittedName>
</protein>
<evidence type="ECO:0000313" key="6">
    <source>
        <dbReference type="EMBL" id="SJZ54692.1"/>
    </source>
</evidence>
<keyword evidence="2 3" id="KW-0802">TPR repeat</keyword>
<dbReference type="Proteomes" id="UP000190395">
    <property type="component" value="Unassembled WGS sequence"/>
</dbReference>
<dbReference type="OrthoDB" id="366548at2"/>
<dbReference type="GO" id="GO:0004519">
    <property type="term" value="F:endonuclease activity"/>
    <property type="evidence" value="ECO:0007669"/>
    <property type="project" value="InterPro"/>
</dbReference>
<dbReference type="InterPro" id="IPR007560">
    <property type="entry name" value="Restrct_endonuc_IV_Mrr"/>
</dbReference>
<evidence type="ECO:0000313" key="7">
    <source>
        <dbReference type="Proteomes" id="UP000190395"/>
    </source>
</evidence>
<keyword evidence="7" id="KW-1185">Reference proteome</keyword>
<reference evidence="6 7" key="1">
    <citation type="submission" date="2017-02" db="EMBL/GenBank/DDBJ databases">
        <authorList>
            <person name="Peterson S.W."/>
        </authorList>
    </citation>
    <scope>NUCLEOTIDE SEQUENCE [LARGE SCALE GENOMIC DNA]</scope>
    <source>
        <strain evidence="6 7">ATCC BAA-909</strain>
    </source>
</reference>
<feature type="repeat" description="TPR" evidence="3">
    <location>
        <begin position="205"/>
        <end position="238"/>
    </location>
</feature>
<keyword evidence="4" id="KW-1133">Transmembrane helix</keyword>
<dbReference type="InterPro" id="IPR019734">
    <property type="entry name" value="TPR_rpt"/>
</dbReference>
<proteinExistence type="predicted"/>
<feature type="repeat" description="TPR" evidence="3">
    <location>
        <begin position="239"/>
        <end position="272"/>
    </location>
</feature>
<evidence type="ECO:0000256" key="3">
    <source>
        <dbReference type="PROSITE-ProRule" id="PRU00339"/>
    </source>
</evidence>
<evidence type="ECO:0000256" key="1">
    <source>
        <dbReference type="ARBA" id="ARBA00022737"/>
    </source>
</evidence>
<sequence length="456" mass="52361">MDNPIQLVIIAILLVGVTFLAVAVIKSLVQPKKLDSIKKLIKNGKYSAAEKIAKAMLAKDPRDYLTHYYLGRAYLADKKNELALMEYKFVAQNAIFDSKIPEKDFRKQLSQLYLKFNQPEEALKEFLLLTKIDPSNAENYYNCGKIYEQKNRADMALGFYQKTIQFNRRHVKAHAAMGLLLFRSKQFAEAKKEIDLAISLSPETYSSYYYLGKILKENKDYPGAVNAFEKALRDPEYRQRALLERGSCYMMANSLDNALSEFDRAVKASKDENSQETLYSRYFLASCYERNRDIDKAIEQWQIIYKHNHSFRDVSAKLSEYKDLQSNDAMKEYLTCSQEEFIEICKKAAMAGFSMAVQKVESKKWGCVMTCTEQKADDWMNVRKQLYLLIFSRDTDAIEDSVIRKFLDQSKEVNCSKAIICTSSGFTSSATGFAENRPIELIGKEKLENILSKAGI</sequence>
<evidence type="ECO:0000256" key="4">
    <source>
        <dbReference type="SAM" id="Phobius"/>
    </source>
</evidence>
<dbReference type="STRING" id="225004.SAMN02745152_00556"/>
<dbReference type="AlphaFoldDB" id="A0A1T4LIW7"/>
<gene>
    <name evidence="6" type="ORF">SAMN02745152_00556</name>
</gene>
<dbReference type="Pfam" id="PF13181">
    <property type="entry name" value="TPR_8"/>
    <property type="match status" value="1"/>
</dbReference>
<feature type="repeat" description="TPR" evidence="3">
    <location>
        <begin position="171"/>
        <end position="204"/>
    </location>
</feature>
<feature type="transmembrane region" description="Helical" evidence="4">
    <location>
        <begin position="6"/>
        <end position="29"/>
    </location>
</feature>
<evidence type="ECO:0000259" key="5">
    <source>
        <dbReference type="Pfam" id="PF04471"/>
    </source>
</evidence>
<dbReference type="InterPro" id="IPR051012">
    <property type="entry name" value="CellSynth/LPSAsmb/PSIAsmb"/>
</dbReference>
<name>A0A1T4LIW7_9SPIR</name>
<dbReference type="RefSeq" id="WP_078930306.1">
    <property type="nucleotide sequence ID" value="NZ_CAMFAQ010000013.1"/>
</dbReference>
<dbReference type="Pfam" id="PF13432">
    <property type="entry name" value="TPR_16"/>
    <property type="match status" value="2"/>
</dbReference>
<keyword evidence="1" id="KW-0677">Repeat</keyword>